<feature type="compositionally biased region" description="Basic and acidic residues" evidence="1">
    <location>
        <begin position="61"/>
        <end position="103"/>
    </location>
</feature>
<dbReference type="AlphaFoldDB" id="A0A8S9P583"/>
<evidence type="ECO:0000313" key="3">
    <source>
        <dbReference type="Proteomes" id="UP000712600"/>
    </source>
</evidence>
<name>A0A8S9P583_BRACR</name>
<proteinExistence type="predicted"/>
<sequence length="119" mass="13509">MKICFLKSKKRRSHSKKEELSGFSITSGSFVKDITLYLRVRETGSEVYDTTQPPPPLAAVHGEERETWPREREGGAAKRERERKDAAKREKGERGGAGRERKSTARAFSLRELSAGLRF</sequence>
<organism evidence="2 3">
    <name type="scientific">Brassica cretica</name>
    <name type="common">Mustard</name>
    <dbReference type="NCBI Taxonomy" id="69181"/>
    <lineage>
        <taxon>Eukaryota</taxon>
        <taxon>Viridiplantae</taxon>
        <taxon>Streptophyta</taxon>
        <taxon>Embryophyta</taxon>
        <taxon>Tracheophyta</taxon>
        <taxon>Spermatophyta</taxon>
        <taxon>Magnoliopsida</taxon>
        <taxon>eudicotyledons</taxon>
        <taxon>Gunneridae</taxon>
        <taxon>Pentapetalae</taxon>
        <taxon>rosids</taxon>
        <taxon>malvids</taxon>
        <taxon>Brassicales</taxon>
        <taxon>Brassicaceae</taxon>
        <taxon>Brassiceae</taxon>
        <taxon>Brassica</taxon>
    </lineage>
</organism>
<evidence type="ECO:0000256" key="1">
    <source>
        <dbReference type="SAM" id="MobiDB-lite"/>
    </source>
</evidence>
<protein>
    <submittedName>
        <fullName evidence="2">Uncharacterized protein</fullName>
    </submittedName>
</protein>
<accession>A0A8S9P583</accession>
<gene>
    <name evidence="2" type="ORF">F2Q69_00004549</name>
</gene>
<dbReference type="Proteomes" id="UP000712600">
    <property type="component" value="Unassembled WGS sequence"/>
</dbReference>
<feature type="region of interest" description="Disordered" evidence="1">
    <location>
        <begin position="1"/>
        <end position="21"/>
    </location>
</feature>
<dbReference type="EMBL" id="QGKX02001521">
    <property type="protein sequence ID" value="KAF3509995.1"/>
    <property type="molecule type" value="Genomic_DNA"/>
</dbReference>
<reference evidence="2" key="1">
    <citation type="submission" date="2019-12" db="EMBL/GenBank/DDBJ databases">
        <title>Genome sequencing and annotation of Brassica cretica.</title>
        <authorList>
            <person name="Studholme D.J."/>
            <person name="Sarris P."/>
        </authorList>
    </citation>
    <scope>NUCLEOTIDE SEQUENCE</scope>
    <source>
        <strain evidence="2">PFS-109/04</strain>
        <tissue evidence="2">Leaf</tissue>
    </source>
</reference>
<feature type="region of interest" description="Disordered" evidence="1">
    <location>
        <begin position="45"/>
        <end position="106"/>
    </location>
</feature>
<comment type="caution">
    <text evidence="2">The sequence shown here is derived from an EMBL/GenBank/DDBJ whole genome shotgun (WGS) entry which is preliminary data.</text>
</comment>
<evidence type="ECO:0000313" key="2">
    <source>
        <dbReference type="EMBL" id="KAF3509995.1"/>
    </source>
</evidence>